<dbReference type="RefSeq" id="WP_104371670.1">
    <property type="nucleotide sequence ID" value="NZ_BFAV01000079.1"/>
</dbReference>
<evidence type="ECO:0000256" key="7">
    <source>
        <dbReference type="ARBA" id="ARBA00022989"/>
    </source>
</evidence>
<keyword evidence="4" id="KW-1003">Cell membrane</keyword>
<feature type="domain" description="ABC transmembrane type-1" evidence="10">
    <location>
        <begin position="67"/>
        <end position="275"/>
    </location>
</feature>
<dbReference type="GO" id="GO:0005315">
    <property type="term" value="F:phosphate transmembrane transporter activity"/>
    <property type="evidence" value="ECO:0007669"/>
    <property type="project" value="InterPro"/>
</dbReference>
<comment type="caution">
    <text evidence="11">The sequence shown here is derived from an EMBL/GenBank/DDBJ whole genome shotgun (WGS) entry which is preliminary data.</text>
</comment>
<dbReference type="OrthoDB" id="9785113at2"/>
<dbReference type="EMBL" id="BFAV01000079">
    <property type="protein sequence ID" value="GBF33240.1"/>
    <property type="molecule type" value="Genomic_DNA"/>
</dbReference>
<dbReference type="InterPro" id="IPR035906">
    <property type="entry name" value="MetI-like_sf"/>
</dbReference>
<evidence type="ECO:0000256" key="1">
    <source>
        <dbReference type="ARBA" id="ARBA00004651"/>
    </source>
</evidence>
<dbReference type="PROSITE" id="PS50928">
    <property type="entry name" value="ABC_TM1"/>
    <property type="match status" value="1"/>
</dbReference>
<dbReference type="Pfam" id="PF00528">
    <property type="entry name" value="BPD_transp_1"/>
    <property type="match status" value="1"/>
</dbReference>
<keyword evidence="6 9" id="KW-0812">Transmembrane</keyword>
<keyword evidence="8 9" id="KW-0472">Membrane</keyword>
<organism evidence="11 12">
    <name type="scientific">Desulfocucumis palustris</name>
    <dbReference type="NCBI Taxonomy" id="1898651"/>
    <lineage>
        <taxon>Bacteria</taxon>
        <taxon>Bacillati</taxon>
        <taxon>Bacillota</taxon>
        <taxon>Clostridia</taxon>
        <taxon>Eubacteriales</taxon>
        <taxon>Desulfocucumaceae</taxon>
        <taxon>Desulfocucumis</taxon>
    </lineage>
</organism>
<dbReference type="InterPro" id="IPR005672">
    <property type="entry name" value="Phosphate_PstA"/>
</dbReference>
<dbReference type="AlphaFoldDB" id="A0A2L2XAW2"/>
<feature type="transmembrane region" description="Helical" evidence="9">
    <location>
        <begin position="12"/>
        <end position="34"/>
    </location>
</feature>
<protein>
    <submittedName>
        <fullName evidence="11">Phosphate transport system permease protein PstC</fullName>
    </submittedName>
</protein>
<sequence length="285" mass="30293">MQSRLHERVAEKILFLSAATAVFVVLLICFFIFYEGFPFIKENGAGNFLFGNIWSPDDGVFGILPMIVGSLYVTAGALVLGVPLGVGCAIFLVEIAPKRVTRILRPAIELLAGIPSVVYGFYGLAVLVPLIMNIWGGKGFSVLAASIILAIMILPTIVSISEDSIRAVPAEYKKGSLALGATHWQTIKKVVLPTSRSGILAAIVLGMGRALGETMAVILVAGNVAVVPRSILDPVRTLTANIAIEMGYAGGNHYQALFATGIVLFLITVILNSFLLLVPQKLGDE</sequence>
<evidence type="ECO:0000313" key="12">
    <source>
        <dbReference type="Proteomes" id="UP000239549"/>
    </source>
</evidence>
<evidence type="ECO:0000256" key="6">
    <source>
        <dbReference type="ARBA" id="ARBA00022692"/>
    </source>
</evidence>
<gene>
    <name evidence="11" type="ORF">DCCM_2339</name>
</gene>
<evidence type="ECO:0000259" key="10">
    <source>
        <dbReference type="PROSITE" id="PS50928"/>
    </source>
</evidence>
<dbReference type="SUPFAM" id="SSF161098">
    <property type="entry name" value="MetI-like"/>
    <property type="match status" value="1"/>
</dbReference>
<evidence type="ECO:0000256" key="2">
    <source>
        <dbReference type="ARBA" id="ARBA00007069"/>
    </source>
</evidence>
<name>A0A2L2XAW2_9FIRM</name>
<evidence type="ECO:0000313" key="11">
    <source>
        <dbReference type="EMBL" id="GBF33240.1"/>
    </source>
</evidence>
<keyword evidence="12" id="KW-1185">Reference proteome</keyword>
<dbReference type="GO" id="GO:0035435">
    <property type="term" value="P:phosphate ion transmembrane transport"/>
    <property type="evidence" value="ECO:0007669"/>
    <property type="project" value="InterPro"/>
</dbReference>
<dbReference type="NCBIfam" id="TIGR02138">
    <property type="entry name" value="phosphate_pstC"/>
    <property type="match status" value="1"/>
</dbReference>
<comment type="subcellular location">
    <subcellularLocation>
        <location evidence="1">Cell membrane</location>
        <topology evidence="1">Multi-pass membrane protein</topology>
    </subcellularLocation>
</comment>
<keyword evidence="3" id="KW-0813">Transport</keyword>
<evidence type="ECO:0000256" key="9">
    <source>
        <dbReference type="SAM" id="Phobius"/>
    </source>
</evidence>
<evidence type="ECO:0000256" key="5">
    <source>
        <dbReference type="ARBA" id="ARBA00022592"/>
    </source>
</evidence>
<evidence type="ECO:0000256" key="3">
    <source>
        <dbReference type="ARBA" id="ARBA00022448"/>
    </source>
</evidence>
<dbReference type="Gene3D" id="1.10.3720.10">
    <property type="entry name" value="MetI-like"/>
    <property type="match status" value="1"/>
</dbReference>
<dbReference type="NCBIfam" id="TIGR00974">
    <property type="entry name" value="3a0107s02c"/>
    <property type="match status" value="1"/>
</dbReference>
<dbReference type="PANTHER" id="PTHR30425">
    <property type="entry name" value="PHOSPHATE TRANSPORT SYSTEM PERMEASE PROTEIN PST"/>
    <property type="match status" value="1"/>
</dbReference>
<feature type="transmembrane region" description="Helical" evidence="9">
    <location>
        <begin position="198"/>
        <end position="221"/>
    </location>
</feature>
<feature type="transmembrane region" description="Helical" evidence="9">
    <location>
        <begin position="140"/>
        <end position="160"/>
    </location>
</feature>
<dbReference type="InterPro" id="IPR000515">
    <property type="entry name" value="MetI-like"/>
</dbReference>
<feature type="transmembrane region" description="Helical" evidence="9">
    <location>
        <begin position="108"/>
        <end position="134"/>
    </location>
</feature>
<dbReference type="PANTHER" id="PTHR30425:SF1">
    <property type="entry name" value="PHOSPHATE TRANSPORT SYSTEM PERMEASE PROTEIN PSTC"/>
    <property type="match status" value="1"/>
</dbReference>
<dbReference type="Proteomes" id="UP000239549">
    <property type="component" value="Unassembled WGS sequence"/>
</dbReference>
<accession>A0A2L2XAW2</accession>
<dbReference type="CDD" id="cd06261">
    <property type="entry name" value="TM_PBP2"/>
    <property type="match status" value="1"/>
</dbReference>
<dbReference type="InterPro" id="IPR051124">
    <property type="entry name" value="Phosphate_Transport_Permease"/>
</dbReference>
<feature type="transmembrane region" description="Helical" evidence="9">
    <location>
        <begin position="256"/>
        <end position="278"/>
    </location>
</feature>
<evidence type="ECO:0000256" key="4">
    <source>
        <dbReference type="ARBA" id="ARBA00022475"/>
    </source>
</evidence>
<dbReference type="GO" id="GO:0005886">
    <property type="term" value="C:plasma membrane"/>
    <property type="evidence" value="ECO:0007669"/>
    <property type="project" value="UniProtKB-SubCell"/>
</dbReference>
<feature type="transmembrane region" description="Helical" evidence="9">
    <location>
        <begin position="71"/>
        <end position="96"/>
    </location>
</feature>
<proteinExistence type="inferred from homology"/>
<evidence type="ECO:0000256" key="8">
    <source>
        <dbReference type="ARBA" id="ARBA00023136"/>
    </source>
</evidence>
<keyword evidence="5" id="KW-0592">Phosphate transport</keyword>
<comment type="similarity">
    <text evidence="2">Belongs to the binding-protein-dependent transport system permease family. CysTW subfamily.</text>
</comment>
<keyword evidence="7 9" id="KW-1133">Transmembrane helix</keyword>
<dbReference type="InterPro" id="IPR011864">
    <property type="entry name" value="Phosphate_PstC"/>
</dbReference>
<reference evidence="12" key="1">
    <citation type="submission" date="2018-02" db="EMBL/GenBank/DDBJ databases">
        <title>Genome sequence of Desulfocucumis palustris strain NAW-5.</title>
        <authorList>
            <person name="Watanabe M."/>
            <person name="Kojima H."/>
            <person name="Fukui M."/>
        </authorList>
    </citation>
    <scope>NUCLEOTIDE SEQUENCE [LARGE SCALE GENOMIC DNA]</scope>
    <source>
        <strain evidence="12">NAW-5</strain>
    </source>
</reference>